<gene>
    <name evidence="2" type="ORF">BCR34DRAFT_569132</name>
</gene>
<proteinExistence type="predicted"/>
<organism evidence="2 3">
    <name type="scientific">Clohesyomyces aquaticus</name>
    <dbReference type="NCBI Taxonomy" id="1231657"/>
    <lineage>
        <taxon>Eukaryota</taxon>
        <taxon>Fungi</taxon>
        <taxon>Dikarya</taxon>
        <taxon>Ascomycota</taxon>
        <taxon>Pezizomycotina</taxon>
        <taxon>Dothideomycetes</taxon>
        <taxon>Pleosporomycetidae</taxon>
        <taxon>Pleosporales</taxon>
        <taxon>Lindgomycetaceae</taxon>
        <taxon>Clohesyomyces</taxon>
    </lineage>
</organism>
<dbReference type="STRING" id="1231657.A0A1Y1ZGF6"/>
<dbReference type="Proteomes" id="UP000193144">
    <property type="component" value="Unassembled WGS sequence"/>
</dbReference>
<evidence type="ECO:0000313" key="2">
    <source>
        <dbReference type="EMBL" id="ORY08895.1"/>
    </source>
</evidence>
<sequence>MAEKPTKEGMLQSLRNWGGSPYHDVPPVLLFTSYLNLSGYETDAAGITAAWSGRMRFWRCGGRRKKLSVRGVVRGASLGLCAVNVAGCGLAYVSDERKGGPTNKV</sequence>
<comment type="caution">
    <text evidence="2">The sequence shown here is derived from an EMBL/GenBank/DDBJ whole genome shotgun (WGS) entry which is preliminary data.</text>
</comment>
<protein>
    <submittedName>
        <fullName evidence="2">Uncharacterized protein</fullName>
    </submittedName>
</protein>
<dbReference type="OrthoDB" id="4868994at2759"/>
<feature type="transmembrane region" description="Helical" evidence="1">
    <location>
        <begin position="72"/>
        <end position="93"/>
    </location>
</feature>
<dbReference type="AlphaFoldDB" id="A0A1Y1ZGF6"/>
<name>A0A1Y1ZGF6_9PLEO</name>
<reference evidence="2 3" key="1">
    <citation type="submission" date="2016-07" db="EMBL/GenBank/DDBJ databases">
        <title>Pervasive Adenine N6-methylation of Active Genes in Fungi.</title>
        <authorList>
            <consortium name="DOE Joint Genome Institute"/>
            <person name="Mondo S.J."/>
            <person name="Dannebaum R.O."/>
            <person name="Kuo R.C."/>
            <person name="Labutti K."/>
            <person name="Haridas S."/>
            <person name="Kuo A."/>
            <person name="Salamov A."/>
            <person name="Ahrendt S.R."/>
            <person name="Lipzen A."/>
            <person name="Sullivan W."/>
            <person name="Andreopoulos W.B."/>
            <person name="Clum A."/>
            <person name="Lindquist E."/>
            <person name="Daum C."/>
            <person name="Ramamoorthy G.K."/>
            <person name="Gryganskyi A."/>
            <person name="Culley D."/>
            <person name="Magnuson J.K."/>
            <person name="James T.Y."/>
            <person name="O'Malley M.A."/>
            <person name="Stajich J.E."/>
            <person name="Spatafora J.W."/>
            <person name="Visel A."/>
            <person name="Grigoriev I.V."/>
        </authorList>
    </citation>
    <scope>NUCLEOTIDE SEQUENCE [LARGE SCALE GENOMIC DNA]</scope>
    <source>
        <strain evidence="2 3">CBS 115471</strain>
    </source>
</reference>
<keyword evidence="3" id="KW-1185">Reference proteome</keyword>
<keyword evidence="1" id="KW-1133">Transmembrane helix</keyword>
<keyword evidence="1" id="KW-0812">Transmembrane</keyword>
<dbReference type="EMBL" id="MCFA01000093">
    <property type="protein sequence ID" value="ORY08895.1"/>
    <property type="molecule type" value="Genomic_DNA"/>
</dbReference>
<evidence type="ECO:0000256" key="1">
    <source>
        <dbReference type="SAM" id="Phobius"/>
    </source>
</evidence>
<evidence type="ECO:0000313" key="3">
    <source>
        <dbReference type="Proteomes" id="UP000193144"/>
    </source>
</evidence>
<keyword evidence="1" id="KW-0472">Membrane</keyword>
<accession>A0A1Y1ZGF6</accession>